<keyword evidence="1" id="KW-0472">Membrane</keyword>
<dbReference type="Proteomes" id="UP000766336">
    <property type="component" value="Unassembled WGS sequence"/>
</dbReference>
<name>A0ABS5QBR0_9PROT</name>
<dbReference type="EMBL" id="JAHCDA010000001">
    <property type="protein sequence ID" value="MBS7810943.1"/>
    <property type="molecule type" value="Genomic_DNA"/>
</dbReference>
<protein>
    <submittedName>
        <fullName evidence="2">Uncharacterized protein</fullName>
    </submittedName>
</protein>
<accession>A0ABS5QBR0</accession>
<evidence type="ECO:0000256" key="1">
    <source>
        <dbReference type="SAM" id="Phobius"/>
    </source>
</evidence>
<reference evidence="2 3" key="1">
    <citation type="submission" date="2021-05" db="EMBL/GenBank/DDBJ databases">
        <title>Roseococcus sp. XZZS9, whole genome shotgun sequencing project.</title>
        <authorList>
            <person name="Zhao G."/>
            <person name="Shen L."/>
        </authorList>
    </citation>
    <scope>NUCLEOTIDE SEQUENCE [LARGE SCALE GENOMIC DNA]</scope>
    <source>
        <strain evidence="2 3">XZZS9</strain>
    </source>
</reference>
<comment type="caution">
    <text evidence="2">The sequence shown here is derived from an EMBL/GenBank/DDBJ whole genome shotgun (WGS) entry which is preliminary data.</text>
</comment>
<dbReference type="RefSeq" id="WP_213669525.1">
    <property type="nucleotide sequence ID" value="NZ_JAHCDA010000001.1"/>
</dbReference>
<keyword evidence="1" id="KW-1133">Transmembrane helix</keyword>
<evidence type="ECO:0000313" key="3">
    <source>
        <dbReference type="Proteomes" id="UP000766336"/>
    </source>
</evidence>
<keyword evidence="3" id="KW-1185">Reference proteome</keyword>
<proteinExistence type="predicted"/>
<evidence type="ECO:0000313" key="2">
    <source>
        <dbReference type="EMBL" id="MBS7810943.1"/>
    </source>
</evidence>
<feature type="transmembrane region" description="Helical" evidence="1">
    <location>
        <begin position="37"/>
        <end position="56"/>
    </location>
</feature>
<keyword evidence="1" id="KW-0812">Transmembrane</keyword>
<gene>
    <name evidence="2" type="ORF">KHU32_08335</name>
</gene>
<organism evidence="2 3">
    <name type="scientific">Roseococcus pinisoli</name>
    <dbReference type="NCBI Taxonomy" id="2835040"/>
    <lineage>
        <taxon>Bacteria</taxon>
        <taxon>Pseudomonadati</taxon>
        <taxon>Pseudomonadota</taxon>
        <taxon>Alphaproteobacteria</taxon>
        <taxon>Acetobacterales</taxon>
        <taxon>Roseomonadaceae</taxon>
        <taxon>Roseococcus</taxon>
    </lineage>
</organism>
<sequence>MQRFGFSLVLFGLALVLGVVGMLLTDGMAPGRVAPGFAAFAAAGGGLLIVLGLRFLERGRTEIPTDIHHQLG</sequence>